<dbReference type="STRING" id="420662.Mpe_A1948"/>
<feature type="region of interest" description="Disordered" evidence="2">
    <location>
        <begin position="134"/>
        <end position="203"/>
    </location>
</feature>
<keyword evidence="3" id="KW-1133">Transmembrane helix</keyword>
<evidence type="ECO:0000256" key="1">
    <source>
        <dbReference type="SAM" id="Coils"/>
    </source>
</evidence>
<dbReference type="EMBL" id="CP000555">
    <property type="protein sequence ID" value="ABM94906.1"/>
    <property type="molecule type" value="Genomic_DNA"/>
</dbReference>
<keyword evidence="3" id="KW-0812">Transmembrane</keyword>
<evidence type="ECO:0000259" key="4">
    <source>
        <dbReference type="Pfam" id="PF25800"/>
    </source>
</evidence>
<gene>
    <name evidence="5" type="ordered locus">Mpe_A1948</name>
</gene>
<feature type="domain" description="FimV N-terminal" evidence="4">
    <location>
        <begin position="17"/>
        <end position="118"/>
    </location>
</feature>
<name>A2SH67_METPP</name>
<dbReference type="Proteomes" id="UP000000366">
    <property type="component" value="Chromosome"/>
</dbReference>
<dbReference type="InterPro" id="IPR057840">
    <property type="entry name" value="FimV_N"/>
</dbReference>
<evidence type="ECO:0000256" key="3">
    <source>
        <dbReference type="SAM" id="Phobius"/>
    </source>
</evidence>
<feature type="region of interest" description="Disordered" evidence="2">
    <location>
        <begin position="607"/>
        <end position="637"/>
    </location>
</feature>
<keyword evidence="6" id="KW-1185">Reference proteome</keyword>
<dbReference type="eggNOG" id="COG3170">
    <property type="taxonomic scope" value="Bacteria"/>
</dbReference>
<sequence length="637" mass="66760">MIGVSLCALAQGVVAVGFGKLPDSTTLGQPLELKIPLRVDAGEDLRPECLNGEVHFSDNLQQPGTTSLRLEPAEPSATERVLRLATTTRVDEPVVTVQITVGCASKVTRRFTLFADPPLIAPAEVAAPVAAVAPSAPPAPAASAASRPEAAPPDTAPMPRAATPRTPARSRATTAAPRRAPATAAAPIAVPRPAPQRAARPAATGNNARLKLAPLEAGALVAATPTPAEVAASAAAAEQAASAASAAALAEAARVRVEELEAAMNKLRLETATTQQAIAGLQARLQRAESDRYSNPLVYGLAAALAVLLGVVIWLWRQRNQERQSHAWLVQAATPAEAPRSGGVGAPAATAEAAAFAPVPTLKAWVSKPNEIDGFDDTLAATRAGSMSVTGALSEPAPLNAVRPLSAAQKREVSVEELIDLEQQAEFFIVLGQDAAAIDLLMGHLRSTSGTSPLPYLKLLEIYKRRGDRSDYERLRERFNSRFNAYAPAWETDLLGGRTLEDYPAVIEQLQALWSTPSRAMDVLQVSLLRPDDGNADPEGSDSFDLPAYRELMLLYSVARDRSELEAGGAVDLLLPIGAGEPTDDAPASAVFERLLATTSLEAQPEVQKPLAVDLSLEDLEPKPAEGGTGQDGGSRG</sequence>
<keyword evidence="3" id="KW-0472">Membrane</keyword>
<evidence type="ECO:0000313" key="5">
    <source>
        <dbReference type="EMBL" id="ABM94906.1"/>
    </source>
</evidence>
<accession>A2SH67</accession>
<dbReference type="KEGG" id="mpt:Mpe_A1948"/>
<reference evidence="5 6" key="1">
    <citation type="journal article" date="2007" name="J. Bacteriol.">
        <title>Whole-genome analysis of the methyl tert-butyl ether-degrading beta-proteobacterium Methylibium petroleiphilum PM1.</title>
        <authorList>
            <person name="Kane S.R."/>
            <person name="Chakicherla A.Y."/>
            <person name="Chain P.S.G."/>
            <person name="Schmidt R."/>
            <person name="Shin M.W."/>
            <person name="Legler T.C."/>
            <person name="Scow K.M."/>
            <person name="Larimer F.W."/>
            <person name="Lucas S.M."/>
            <person name="Richardson P.M."/>
            <person name="Hristova K.R."/>
        </authorList>
    </citation>
    <scope>NUCLEOTIDE SEQUENCE [LARGE SCALE GENOMIC DNA]</scope>
    <source>
        <strain evidence="6">ATCC BAA-1232 / LMG 22953 / PM1</strain>
    </source>
</reference>
<evidence type="ECO:0000256" key="2">
    <source>
        <dbReference type="SAM" id="MobiDB-lite"/>
    </source>
</evidence>
<feature type="transmembrane region" description="Helical" evidence="3">
    <location>
        <begin position="297"/>
        <end position="316"/>
    </location>
</feature>
<dbReference type="Pfam" id="PF25800">
    <property type="entry name" value="FimV_N"/>
    <property type="match status" value="1"/>
</dbReference>
<evidence type="ECO:0000313" key="6">
    <source>
        <dbReference type="Proteomes" id="UP000000366"/>
    </source>
</evidence>
<protein>
    <recommendedName>
        <fullName evidence="4">FimV N-terminal domain-containing protein</fullName>
    </recommendedName>
</protein>
<keyword evidence="1" id="KW-0175">Coiled coil</keyword>
<feature type="compositionally biased region" description="Gly residues" evidence="2">
    <location>
        <begin position="627"/>
        <end position="637"/>
    </location>
</feature>
<proteinExistence type="predicted"/>
<feature type="coiled-coil region" evidence="1">
    <location>
        <begin position="243"/>
        <end position="291"/>
    </location>
</feature>
<organism evidence="5 6">
    <name type="scientific">Methylibium petroleiphilum (strain ATCC BAA-1232 / LMG 22953 / PM1)</name>
    <dbReference type="NCBI Taxonomy" id="420662"/>
    <lineage>
        <taxon>Bacteria</taxon>
        <taxon>Pseudomonadati</taxon>
        <taxon>Pseudomonadota</taxon>
        <taxon>Betaproteobacteria</taxon>
        <taxon>Burkholderiales</taxon>
        <taxon>Sphaerotilaceae</taxon>
        <taxon>Methylibium</taxon>
    </lineage>
</organism>
<dbReference type="HOGENOM" id="CLU_400997_0_0_4"/>
<feature type="compositionally biased region" description="Low complexity" evidence="2">
    <location>
        <begin position="157"/>
        <end position="203"/>
    </location>
</feature>
<dbReference type="AlphaFoldDB" id="A2SH67"/>